<dbReference type="EMBL" id="PKSL01000025">
    <property type="protein sequence ID" value="POW13367.1"/>
    <property type="molecule type" value="Genomic_DNA"/>
</dbReference>
<name>A0A2S4VV77_9BASI</name>
<evidence type="ECO:0000313" key="2">
    <source>
        <dbReference type="EMBL" id="POW13367.1"/>
    </source>
</evidence>
<dbReference type="Proteomes" id="UP000239156">
    <property type="component" value="Unassembled WGS sequence"/>
</dbReference>
<proteinExistence type="predicted"/>
<organism evidence="2 3">
    <name type="scientific">Puccinia striiformis</name>
    <dbReference type="NCBI Taxonomy" id="27350"/>
    <lineage>
        <taxon>Eukaryota</taxon>
        <taxon>Fungi</taxon>
        <taxon>Dikarya</taxon>
        <taxon>Basidiomycota</taxon>
        <taxon>Pucciniomycotina</taxon>
        <taxon>Pucciniomycetes</taxon>
        <taxon>Pucciniales</taxon>
        <taxon>Pucciniaceae</taxon>
        <taxon>Puccinia</taxon>
    </lineage>
</organism>
<reference evidence="2" key="1">
    <citation type="submission" date="2017-12" db="EMBL/GenBank/DDBJ databases">
        <title>Gene loss provides genomic basis for host adaptation in cereal stripe rust fungi.</title>
        <authorList>
            <person name="Xia C."/>
        </authorList>
    </citation>
    <scope>NUCLEOTIDE SEQUENCE [LARGE SCALE GENOMIC DNA]</scope>
    <source>
        <strain evidence="2">93-210</strain>
    </source>
</reference>
<keyword evidence="1" id="KW-0472">Membrane</keyword>
<gene>
    <name evidence="2" type="ORF">PSTT_03813</name>
</gene>
<comment type="caution">
    <text evidence="2">The sequence shown here is derived from an EMBL/GenBank/DDBJ whole genome shotgun (WGS) entry which is preliminary data.</text>
</comment>
<sequence>MCISKKEMSAFHPFRRRSVTAETTDWWMTSDSPVIHSAVWSPVILRMIFLFAVVSYCCEPVSLK</sequence>
<evidence type="ECO:0000313" key="3">
    <source>
        <dbReference type="Proteomes" id="UP000239156"/>
    </source>
</evidence>
<protein>
    <submittedName>
        <fullName evidence="2">Uncharacterized protein</fullName>
    </submittedName>
</protein>
<keyword evidence="1" id="KW-1133">Transmembrane helix</keyword>
<keyword evidence="3" id="KW-1185">Reference proteome</keyword>
<feature type="transmembrane region" description="Helical" evidence="1">
    <location>
        <begin position="38"/>
        <end position="58"/>
    </location>
</feature>
<evidence type="ECO:0000256" key="1">
    <source>
        <dbReference type="SAM" id="Phobius"/>
    </source>
</evidence>
<accession>A0A2S4VV77</accession>
<dbReference type="AlphaFoldDB" id="A0A2S4VV77"/>
<keyword evidence="1" id="KW-0812">Transmembrane</keyword>
<dbReference type="VEuPathDB" id="FungiDB:PSTT_03813"/>